<evidence type="ECO:0000313" key="5">
    <source>
        <dbReference type="EMBL" id="CAE0469583.1"/>
    </source>
</evidence>
<protein>
    <recommendedName>
        <fullName evidence="6">6-phosphogluconate dehydrogenase NADP-binding domain-containing protein</fullName>
    </recommendedName>
</protein>
<dbReference type="Pfam" id="PF03446">
    <property type="entry name" value="NAD_binding_2"/>
    <property type="match status" value="1"/>
</dbReference>
<accession>A0A7S3VBV8</accession>
<dbReference type="GO" id="GO:0050661">
    <property type="term" value="F:NADP binding"/>
    <property type="evidence" value="ECO:0007669"/>
    <property type="project" value="InterPro"/>
</dbReference>
<dbReference type="AlphaFoldDB" id="A0A7S3VBV8"/>
<feature type="domain" description="3-hydroxyisobutyrate dehydrogenase-like NAD-binding" evidence="4">
    <location>
        <begin position="256"/>
        <end position="377"/>
    </location>
</feature>
<evidence type="ECO:0000259" key="4">
    <source>
        <dbReference type="Pfam" id="PF14833"/>
    </source>
</evidence>
<dbReference type="InterPro" id="IPR013328">
    <property type="entry name" value="6PGD_dom2"/>
</dbReference>
<comment type="similarity">
    <text evidence="1">Belongs to the HIBADH-related family. NP60 subfamily.</text>
</comment>
<name>A0A7S3VBV8_9STRA</name>
<sequence length="395" mass="41971">MQCVPIQLFAMGIVVLAAASVQVSAWTHPGTSMGGSRTRGRTATNVHTHTSLTRNLYRKAVQDLSSSANNNINNNNKMSGIGFVGIGIMGEGMAARLLTEKIAGTTEKPLIIWNRTTAKCTAFVETYGKDYTIEIKESAKEVVEACGITYCMLSTPEASKAVFEAENVGVLAGVSEGKSIVDCATLAEADMKRMSEAVVGKGGRFLEAPVSGSKVPAAKGVLIFLCAGNKALFDEIADNGFNVMGKASHFFNEEVGYGTRAKLVVNSLMGTMVAAFSENLALAENVGLDPSTIIEVISQGAIASPVYALKGPKMVAKDHAPNFPLKHAHKDMKLASDMAKAAGVEFSVNDKAEELFAKARSDEGLNVADQDFSAVFEIVHKESSGDFSKKRKRSD</sequence>
<dbReference type="SUPFAM" id="SSF51735">
    <property type="entry name" value="NAD(P)-binding Rossmann-fold domains"/>
    <property type="match status" value="1"/>
</dbReference>
<dbReference type="Gene3D" id="3.40.50.720">
    <property type="entry name" value="NAD(P)-binding Rossmann-like Domain"/>
    <property type="match status" value="1"/>
</dbReference>
<dbReference type="InterPro" id="IPR029154">
    <property type="entry name" value="HIBADH-like_NADP-bd"/>
</dbReference>
<dbReference type="InterPro" id="IPR036291">
    <property type="entry name" value="NAD(P)-bd_dom_sf"/>
</dbReference>
<dbReference type="PANTHER" id="PTHR43580">
    <property type="entry name" value="OXIDOREDUCTASE GLYR1-RELATED"/>
    <property type="match status" value="1"/>
</dbReference>
<keyword evidence="2" id="KW-0732">Signal</keyword>
<dbReference type="EMBL" id="HBIO01018767">
    <property type="protein sequence ID" value="CAE0469583.1"/>
    <property type="molecule type" value="Transcribed_RNA"/>
</dbReference>
<evidence type="ECO:0008006" key="6">
    <source>
        <dbReference type="Google" id="ProtNLM"/>
    </source>
</evidence>
<gene>
    <name evidence="5" type="ORF">CDEB00056_LOCUS14436</name>
</gene>
<dbReference type="InterPro" id="IPR051265">
    <property type="entry name" value="HIBADH-related_NP60_sf"/>
</dbReference>
<dbReference type="GO" id="GO:0051287">
    <property type="term" value="F:NAD binding"/>
    <property type="evidence" value="ECO:0007669"/>
    <property type="project" value="InterPro"/>
</dbReference>
<feature type="signal peptide" evidence="2">
    <location>
        <begin position="1"/>
        <end position="25"/>
    </location>
</feature>
<dbReference type="Pfam" id="PF14833">
    <property type="entry name" value="NAD_binding_11"/>
    <property type="match status" value="1"/>
</dbReference>
<dbReference type="PANTHER" id="PTHR43580:SF2">
    <property type="entry name" value="CYTOKINE-LIKE NUCLEAR FACTOR N-PAC"/>
    <property type="match status" value="1"/>
</dbReference>
<organism evidence="5">
    <name type="scientific">Chaetoceros debilis</name>
    <dbReference type="NCBI Taxonomy" id="122233"/>
    <lineage>
        <taxon>Eukaryota</taxon>
        <taxon>Sar</taxon>
        <taxon>Stramenopiles</taxon>
        <taxon>Ochrophyta</taxon>
        <taxon>Bacillariophyta</taxon>
        <taxon>Coscinodiscophyceae</taxon>
        <taxon>Chaetocerotophycidae</taxon>
        <taxon>Chaetocerotales</taxon>
        <taxon>Chaetocerotaceae</taxon>
        <taxon>Chaetoceros</taxon>
    </lineage>
</organism>
<evidence type="ECO:0000259" key="3">
    <source>
        <dbReference type="Pfam" id="PF03446"/>
    </source>
</evidence>
<dbReference type="InterPro" id="IPR006115">
    <property type="entry name" value="6PGDH_NADP-bd"/>
</dbReference>
<feature type="chain" id="PRO_5031259347" description="6-phosphogluconate dehydrogenase NADP-binding domain-containing protein" evidence="2">
    <location>
        <begin position="26"/>
        <end position="395"/>
    </location>
</feature>
<feature type="domain" description="6-phosphogluconate dehydrogenase NADP-binding" evidence="3">
    <location>
        <begin position="81"/>
        <end position="246"/>
    </location>
</feature>
<dbReference type="SUPFAM" id="SSF48179">
    <property type="entry name" value="6-phosphogluconate dehydrogenase C-terminal domain-like"/>
    <property type="match status" value="1"/>
</dbReference>
<reference evidence="5" key="1">
    <citation type="submission" date="2021-01" db="EMBL/GenBank/DDBJ databases">
        <authorList>
            <person name="Corre E."/>
            <person name="Pelletier E."/>
            <person name="Niang G."/>
            <person name="Scheremetjew M."/>
            <person name="Finn R."/>
            <person name="Kale V."/>
            <person name="Holt S."/>
            <person name="Cochrane G."/>
            <person name="Meng A."/>
            <person name="Brown T."/>
            <person name="Cohen L."/>
        </authorList>
    </citation>
    <scope>NUCLEOTIDE SEQUENCE</scope>
    <source>
        <strain evidence="5">MM31A-1</strain>
    </source>
</reference>
<evidence type="ECO:0000256" key="2">
    <source>
        <dbReference type="SAM" id="SignalP"/>
    </source>
</evidence>
<dbReference type="InterPro" id="IPR008927">
    <property type="entry name" value="6-PGluconate_DH-like_C_sf"/>
</dbReference>
<dbReference type="Gene3D" id="1.10.1040.10">
    <property type="entry name" value="N-(1-d-carboxylethyl)-l-norvaline Dehydrogenase, domain 2"/>
    <property type="match status" value="1"/>
</dbReference>
<evidence type="ECO:0000256" key="1">
    <source>
        <dbReference type="ARBA" id="ARBA00007598"/>
    </source>
</evidence>
<proteinExistence type="inferred from homology"/>